<dbReference type="PROSITE" id="PS51257">
    <property type="entry name" value="PROKAR_LIPOPROTEIN"/>
    <property type="match status" value="1"/>
</dbReference>
<feature type="domain" description="Dipeptidylpeptidase IV N-terminal" evidence="3">
    <location>
        <begin position="169"/>
        <end position="518"/>
    </location>
</feature>
<evidence type="ECO:0000259" key="2">
    <source>
        <dbReference type="Pfam" id="PF00326"/>
    </source>
</evidence>
<dbReference type="GO" id="GO:0008236">
    <property type="term" value="F:serine-type peptidase activity"/>
    <property type="evidence" value="ECO:0007669"/>
    <property type="project" value="InterPro"/>
</dbReference>
<comment type="caution">
    <text evidence="4">The sequence shown here is derived from an EMBL/GenBank/DDBJ whole genome shotgun (WGS) entry which is preliminary data.</text>
</comment>
<reference evidence="4 5" key="1">
    <citation type="submission" date="2015-10" db="EMBL/GenBank/DDBJ databases">
        <title>Metagenome-Assembled Genomes uncover a global brackish microbiome.</title>
        <authorList>
            <person name="Hugerth L.W."/>
            <person name="Larsson J."/>
            <person name="Alneberg J."/>
            <person name="Lindh M.V."/>
            <person name="Legrand C."/>
            <person name="Pinhassi J."/>
            <person name="Andersson A.F."/>
        </authorList>
    </citation>
    <scope>NUCLEOTIDE SEQUENCE [LARGE SCALE GENOMIC DNA]</scope>
    <source>
        <strain evidence="4">BACL22 MAG-120619-bin3</strain>
    </source>
</reference>
<dbReference type="Pfam" id="PF00930">
    <property type="entry name" value="DPPIV_N"/>
    <property type="match status" value="1"/>
</dbReference>
<dbReference type="Gene3D" id="3.40.50.1820">
    <property type="entry name" value="alpha/beta hydrolase"/>
    <property type="match status" value="1"/>
</dbReference>
<evidence type="ECO:0000313" key="4">
    <source>
        <dbReference type="EMBL" id="KRO81962.1"/>
    </source>
</evidence>
<dbReference type="PANTHER" id="PTHR11731:SF118">
    <property type="entry name" value="BLR1971 PROTEIN"/>
    <property type="match status" value="1"/>
</dbReference>
<dbReference type="InterPro" id="IPR050278">
    <property type="entry name" value="Serine_Prot_S9B/DPPIV"/>
</dbReference>
<accession>A0A0R2TAV3</accession>
<feature type="region of interest" description="Disordered" evidence="1">
    <location>
        <begin position="39"/>
        <end position="60"/>
    </location>
</feature>
<evidence type="ECO:0000259" key="3">
    <source>
        <dbReference type="Pfam" id="PF00930"/>
    </source>
</evidence>
<dbReference type="SUPFAM" id="SSF53474">
    <property type="entry name" value="alpha/beta-Hydrolases"/>
    <property type="match status" value="1"/>
</dbReference>
<feature type="compositionally biased region" description="Low complexity" evidence="1">
    <location>
        <begin position="39"/>
        <end position="50"/>
    </location>
</feature>
<evidence type="ECO:0008006" key="6">
    <source>
        <dbReference type="Google" id="ProtNLM"/>
    </source>
</evidence>
<dbReference type="SUPFAM" id="SSF82171">
    <property type="entry name" value="DPP6 N-terminal domain-like"/>
    <property type="match status" value="1"/>
</dbReference>
<dbReference type="Gene3D" id="2.140.10.30">
    <property type="entry name" value="Dipeptidylpeptidase IV, N-terminal domain"/>
    <property type="match status" value="1"/>
</dbReference>
<feature type="domain" description="Peptidase S9 prolyl oligopeptidase catalytic" evidence="2">
    <location>
        <begin position="606"/>
        <end position="811"/>
    </location>
</feature>
<dbReference type="GO" id="GO:0006508">
    <property type="term" value="P:proteolysis"/>
    <property type="evidence" value="ECO:0007669"/>
    <property type="project" value="InterPro"/>
</dbReference>
<evidence type="ECO:0000256" key="1">
    <source>
        <dbReference type="SAM" id="MobiDB-lite"/>
    </source>
</evidence>
<proteinExistence type="predicted"/>
<dbReference type="AlphaFoldDB" id="A0A0R2TAV3"/>
<dbReference type="EMBL" id="LICD01000057">
    <property type="protein sequence ID" value="KRO81962.1"/>
    <property type="molecule type" value="Genomic_DNA"/>
</dbReference>
<dbReference type="PANTHER" id="PTHR11731">
    <property type="entry name" value="PROTEASE FAMILY S9B,C DIPEPTIDYL-PEPTIDASE IV-RELATED"/>
    <property type="match status" value="1"/>
</dbReference>
<evidence type="ECO:0000313" key="5">
    <source>
        <dbReference type="Proteomes" id="UP000051242"/>
    </source>
</evidence>
<dbReference type="InterPro" id="IPR002469">
    <property type="entry name" value="Peptidase_S9B_N"/>
</dbReference>
<dbReference type="InterPro" id="IPR029058">
    <property type="entry name" value="AB_hydrolase_fold"/>
</dbReference>
<gene>
    <name evidence="4" type="ORF">ABR85_11740</name>
</gene>
<dbReference type="Pfam" id="PF00326">
    <property type="entry name" value="Peptidase_S9"/>
    <property type="match status" value="1"/>
</dbReference>
<name>A0A0R2TAV3_9GAMM</name>
<dbReference type="InterPro" id="IPR001375">
    <property type="entry name" value="Peptidase_S9_cat"/>
</dbReference>
<sequence length="826" mass="91554">MHSPKTPILPEKRPFTARRVFTVATVFISLLVSGCDNSASSTSAQSQPSQGNIVTDTRPLPPTLDDYRRAEQMLAPNLAPLLIGEIRAHYWQEDDRLIIRRRTEGGSEYVVIDPATASSRELFDSARVAALLEQIVKDGAANAEDSEETNAIDEIDAADLNLRNLVLENETLRFEFAGDTFALDLENLPTLDAALAPLPKPPPHQYLSPNGERAAFIREHNLWVRNFGDGDEVQLTFDGEADYGYATNSAGWIQDPGPVLLWSPDSSKIATFRQDSRKVKTLTLVETAVGRGRVDTWKYPLPGDEHVFMLERVVIHLDEPRLVPLAIPAEPQRSTTTDHIAGRNGEFLDVEWSADSAALAFVSSSRDHKIAQLRLADIETGAVRDVYKEVTETYYESGFDAENWQVLHASNEFIWFSERSNWGHLYLGDLASGEIKAPITAGDWAVLQMLEVDAAARTITFLGANREAGDPYFHYLYRVDIDGGEPQLLSPEPAHHEISPAPSGRFFLDSYSTPTTPPITVLRSATGEVLLTLADTSTDRLRDAGWVAPEPFVTKARDRLTDIHGLLYRPSTFDESLQYPVLNYLYPGPQTGSVGSRAFSAARRDKQAVAELGFIVVELDAMGTPGRSKSFHDAYYADMGDNGLPDQIAAIRELAESRHWMDLDRVGIWGHSGGGFASTAGILRYPNFYKVAVSGAGNHDNRNYEDDWGEKWQGLLETMLVEEAGAVASQTTNYDGQANQLLADRLQGKLLLAHGLMDDNVHPSNTLLVVQALIDAEKDFDLLLLPDAGHGFGNSRYFMKKRWDYFVRHLAQVEPVAEFRFAANIP</sequence>
<protein>
    <recommendedName>
        <fullName evidence="6">Peptidase S9</fullName>
    </recommendedName>
</protein>
<organism evidence="4 5">
    <name type="scientific">OM182 bacterium BACL3 MAG-120619-bin3</name>
    <dbReference type="NCBI Taxonomy" id="1655593"/>
    <lineage>
        <taxon>Bacteria</taxon>
        <taxon>Pseudomonadati</taxon>
        <taxon>Pseudomonadota</taxon>
        <taxon>Gammaproteobacteria</taxon>
        <taxon>OMG group</taxon>
        <taxon>OM182 clade</taxon>
    </lineage>
</organism>
<dbReference type="Proteomes" id="UP000051242">
    <property type="component" value="Unassembled WGS sequence"/>
</dbReference>